<evidence type="ECO:0000256" key="2">
    <source>
        <dbReference type="SAM" id="Phobius"/>
    </source>
</evidence>
<reference evidence="4 5" key="1">
    <citation type="submission" date="2024-09" db="EMBL/GenBank/DDBJ databases">
        <authorList>
            <person name="Sun Q."/>
            <person name="Mori K."/>
        </authorList>
    </citation>
    <scope>NUCLEOTIDE SEQUENCE [LARGE SCALE GENOMIC DNA]</scope>
    <source>
        <strain evidence="4 5">NCAIM B.02529</strain>
    </source>
</reference>
<gene>
    <name evidence="4" type="ORF">ACFFGV_03145</name>
</gene>
<dbReference type="EMBL" id="JBHLTP010000003">
    <property type="protein sequence ID" value="MFC0522588.1"/>
    <property type="molecule type" value="Genomic_DNA"/>
</dbReference>
<feature type="transmembrane region" description="Helical" evidence="2">
    <location>
        <begin position="12"/>
        <end position="31"/>
    </location>
</feature>
<evidence type="ECO:0000256" key="1">
    <source>
        <dbReference type="SAM" id="Coils"/>
    </source>
</evidence>
<feature type="coiled-coil region" evidence="1">
    <location>
        <begin position="35"/>
        <end position="62"/>
    </location>
</feature>
<dbReference type="Proteomes" id="UP001589836">
    <property type="component" value="Unassembled WGS sequence"/>
</dbReference>
<keyword evidence="2" id="KW-0472">Membrane</keyword>
<keyword evidence="2" id="KW-0812">Transmembrane</keyword>
<name>A0ABV6LJR7_9BACI</name>
<keyword evidence="1" id="KW-0175">Coiled coil</keyword>
<dbReference type="InterPro" id="IPR023346">
    <property type="entry name" value="Lysozyme-like_dom_sf"/>
</dbReference>
<dbReference type="PANTHER" id="PTHR37423">
    <property type="entry name" value="SOLUBLE LYTIC MUREIN TRANSGLYCOSYLASE-RELATED"/>
    <property type="match status" value="1"/>
</dbReference>
<feature type="domain" description="Transglycosylase SLT" evidence="3">
    <location>
        <begin position="112"/>
        <end position="227"/>
    </location>
</feature>
<comment type="caution">
    <text evidence="4">The sequence shown here is derived from an EMBL/GenBank/DDBJ whole genome shotgun (WGS) entry which is preliminary data.</text>
</comment>
<keyword evidence="5" id="KW-1185">Reference proteome</keyword>
<dbReference type="SUPFAM" id="SSF53955">
    <property type="entry name" value="Lysozyme-like"/>
    <property type="match status" value="1"/>
</dbReference>
<dbReference type="Gene3D" id="1.10.530.10">
    <property type="match status" value="1"/>
</dbReference>
<dbReference type="RefSeq" id="WP_377345113.1">
    <property type="nucleotide sequence ID" value="NZ_JBHLTP010000003.1"/>
</dbReference>
<organism evidence="4 5">
    <name type="scientific">Pontibacillus salicampi</name>
    <dbReference type="NCBI Taxonomy" id="1449801"/>
    <lineage>
        <taxon>Bacteria</taxon>
        <taxon>Bacillati</taxon>
        <taxon>Bacillota</taxon>
        <taxon>Bacilli</taxon>
        <taxon>Bacillales</taxon>
        <taxon>Bacillaceae</taxon>
        <taxon>Pontibacillus</taxon>
    </lineage>
</organism>
<evidence type="ECO:0000259" key="3">
    <source>
        <dbReference type="Pfam" id="PF01464"/>
    </source>
</evidence>
<evidence type="ECO:0000313" key="5">
    <source>
        <dbReference type="Proteomes" id="UP001589836"/>
    </source>
</evidence>
<dbReference type="PANTHER" id="PTHR37423:SF2">
    <property type="entry name" value="MEMBRANE-BOUND LYTIC MUREIN TRANSGLYCOSYLASE C"/>
    <property type="match status" value="1"/>
</dbReference>
<dbReference type="InterPro" id="IPR008258">
    <property type="entry name" value="Transglycosylase_SLT_dom_1"/>
</dbReference>
<sequence length="246" mass="28472">MKQLHQLTPYTRAIIAFLFITITFMVMGIFFNEQAQTLKEKNDTLQAEKKQLAAINAQLEMEKSYINTQKMSNNNKEVSFKKWTQLDKVAERMVTESEGNFNKSWALYLVREAEKYQIDPYLVYELLKVETGGTFDPELVGPETKYGRAYGMAQFMKNTAPWIAEMGGLPYDDELLFDPYYSMQLSLIYLDYLHHKYGNWNEALTAYHRGVGGLETYISNNGHAKSWYAEEIQANAKTHESYAVVN</sequence>
<accession>A0ABV6LJR7</accession>
<keyword evidence="2" id="KW-1133">Transmembrane helix</keyword>
<dbReference type="Pfam" id="PF01464">
    <property type="entry name" value="SLT"/>
    <property type="match status" value="1"/>
</dbReference>
<evidence type="ECO:0000313" key="4">
    <source>
        <dbReference type="EMBL" id="MFC0522588.1"/>
    </source>
</evidence>
<protein>
    <submittedName>
        <fullName evidence="4">Lytic transglycosylase domain-containing protein</fullName>
    </submittedName>
</protein>
<proteinExistence type="predicted"/>